<accession>A0AB34JPZ9</accession>
<dbReference type="EMBL" id="JBGBPQ010000006">
    <property type="protein sequence ID" value="KAL1522699.1"/>
    <property type="molecule type" value="Genomic_DNA"/>
</dbReference>
<protein>
    <submittedName>
        <fullName evidence="2">Uncharacterized protein</fullName>
    </submittedName>
</protein>
<dbReference type="SUPFAM" id="SSF48452">
    <property type="entry name" value="TPR-like"/>
    <property type="match status" value="1"/>
</dbReference>
<evidence type="ECO:0000313" key="3">
    <source>
        <dbReference type="Proteomes" id="UP001515480"/>
    </source>
</evidence>
<reference evidence="2 3" key="1">
    <citation type="journal article" date="2024" name="Science">
        <title>Giant polyketide synthase enzymes in the biosynthesis of giant marine polyether toxins.</title>
        <authorList>
            <person name="Fallon T.R."/>
            <person name="Shende V.V."/>
            <person name="Wierzbicki I.H."/>
            <person name="Pendleton A.L."/>
            <person name="Watervoot N.F."/>
            <person name="Auber R.P."/>
            <person name="Gonzalez D.J."/>
            <person name="Wisecaver J.H."/>
            <person name="Moore B.S."/>
        </authorList>
    </citation>
    <scope>NUCLEOTIDE SEQUENCE [LARGE SCALE GENOMIC DNA]</scope>
    <source>
        <strain evidence="2 3">12B1</strain>
    </source>
</reference>
<keyword evidence="1" id="KW-0732">Signal</keyword>
<proteinExistence type="predicted"/>
<sequence>MRGAVLQFLLVPGAYAVRIGVCQGGACSRNGGALLLEAAQALASSQRSIEVAGVPCSSVCPSRAVVVHAAKQTLLQATDVEQALESATAALTAYGCEVPAALVKSFEAMKRAEALLAAGKASEAEGAYTAALSSRPMITAPLQDPLPPEPAEWEGSSWKESRFGSELTFDDSVTTFEFGTCADGEMLLTGCTIGGDEDYVLTGSVEGAHVVGDVEIRMAADGRSFSGQLRLEDGTEEAWSGRRITDVQYDEEVPADGRWLFHCLVGRATALIQQGEAERALVDARDATQLCCRAPDGWRVRAEAAEASEDGEEEAASARRELACLLGET</sequence>
<organism evidence="2 3">
    <name type="scientific">Prymnesium parvum</name>
    <name type="common">Toxic golden alga</name>
    <dbReference type="NCBI Taxonomy" id="97485"/>
    <lineage>
        <taxon>Eukaryota</taxon>
        <taxon>Haptista</taxon>
        <taxon>Haptophyta</taxon>
        <taxon>Prymnesiophyceae</taxon>
        <taxon>Prymnesiales</taxon>
        <taxon>Prymnesiaceae</taxon>
        <taxon>Prymnesium</taxon>
    </lineage>
</organism>
<evidence type="ECO:0000256" key="1">
    <source>
        <dbReference type="SAM" id="SignalP"/>
    </source>
</evidence>
<dbReference type="Gene3D" id="1.25.40.10">
    <property type="entry name" value="Tetratricopeptide repeat domain"/>
    <property type="match status" value="1"/>
</dbReference>
<gene>
    <name evidence="2" type="ORF">AB1Y20_017675</name>
</gene>
<comment type="caution">
    <text evidence="2">The sequence shown here is derived from an EMBL/GenBank/DDBJ whole genome shotgun (WGS) entry which is preliminary data.</text>
</comment>
<keyword evidence="3" id="KW-1185">Reference proteome</keyword>
<name>A0AB34JPZ9_PRYPA</name>
<dbReference type="Proteomes" id="UP001515480">
    <property type="component" value="Unassembled WGS sequence"/>
</dbReference>
<feature type="signal peptide" evidence="1">
    <location>
        <begin position="1"/>
        <end position="16"/>
    </location>
</feature>
<feature type="chain" id="PRO_5044276645" evidence="1">
    <location>
        <begin position="17"/>
        <end position="329"/>
    </location>
</feature>
<evidence type="ECO:0000313" key="2">
    <source>
        <dbReference type="EMBL" id="KAL1522699.1"/>
    </source>
</evidence>
<dbReference type="AlphaFoldDB" id="A0AB34JPZ9"/>
<dbReference type="InterPro" id="IPR011990">
    <property type="entry name" value="TPR-like_helical_dom_sf"/>
</dbReference>